<protein>
    <submittedName>
        <fullName evidence="2">Uncharacterized protein</fullName>
    </submittedName>
</protein>
<sequence length="67" mass="7483">MPDKSPHDHHIKKPATRTLKEKRAEKHAKEHDHDMSAASDAVHEAHEAAKAHKPGAWHPGDAAHKKH</sequence>
<dbReference type="RefSeq" id="WP_344294689.1">
    <property type="nucleotide sequence ID" value="NZ_BAAANJ010000004.1"/>
</dbReference>
<evidence type="ECO:0000313" key="2">
    <source>
        <dbReference type="EMBL" id="GAA1806296.1"/>
    </source>
</evidence>
<evidence type="ECO:0000313" key="3">
    <source>
        <dbReference type="Proteomes" id="UP001500002"/>
    </source>
</evidence>
<proteinExistence type="predicted"/>
<keyword evidence="3" id="KW-1185">Reference proteome</keyword>
<feature type="region of interest" description="Disordered" evidence="1">
    <location>
        <begin position="1"/>
        <end position="67"/>
    </location>
</feature>
<feature type="compositionally biased region" description="Basic and acidic residues" evidence="1">
    <location>
        <begin position="18"/>
        <end position="50"/>
    </location>
</feature>
<name>A0ABP4YDM8_9MICO</name>
<evidence type="ECO:0000256" key="1">
    <source>
        <dbReference type="SAM" id="MobiDB-lite"/>
    </source>
</evidence>
<comment type="caution">
    <text evidence="2">The sequence shown here is derived from an EMBL/GenBank/DDBJ whole genome shotgun (WGS) entry which is preliminary data.</text>
</comment>
<organism evidence="2 3">
    <name type="scientific">Agromyces neolithicus</name>
    <dbReference type="NCBI Taxonomy" id="269420"/>
    <lineage>
        <taxon>Bacteria</taxon>
        <taxon>Bacillati</taxon>
        <taxon>Actinomycetota</taxon>
        <taxon>Actinomycetes</taxon>
        <taxon>Micrococcales</taxon>
        <taxon>Microbacteriaceae</taxon>
        <taxon>Agromyces</taxon>
    </lineage>
</organism>
<dbReference type="EMBL" id="BAAANJ010000004">
    <property type="protein sequence ID" value="GAA1806296.1"/>
    <property type="molecule type" value="Genomic_DNA"/>
</dbReference>
<reference evidence="3" key="1">
    <citation type="journal article" date="2019" name="Int. J. Syst. Evol. Microbiol.">
        <title>The Global Catalogue of Microorganisms (GCM) 10K type strain sequencing project: providing services to taxonomists for standard genome sequencing and annotation.</title>
        <authorList>
            <consortium name="The Broad Institute Genomics Platform"/>
            <consortium name="The Broad Institute Genome Sequencing Center for Infectious Disease"/>
            <person name="Wu L."/>
            <person name="Ma J."/>
        </authorList>
    </citation>
    <scope>NUCLEOTIDE SEQUENCE [LARGE SCALE GENOMIC DNA]</scope>
    <source>
        <strain evidence="3">JCM 14322</strain>
    </source>
</reference>
<dbReference type="Proteomes" id="UP001500002">
    <property type="component" value="Unassembled WGS sequence"/>
</dbReference>
<accession>A0ABP4YDM8</accession>
<gene>
    <name evidence="2" type="ORF">GCM10009749_13190</name>
</gene>